<dbReference type="Proteomes" id="UP000050969">
    <property type="component" value="Unassembled WGS sequence"/>
</dbReference>
<comment type="caution">
    <text evidence="2">The sequence shown here is derived from an EMBL/GenBank/DDBJ whole genome shotgun (WGS) entry which is preliminary data.</text>
</comment>
<organism evidence="2 3">
    <name type="scientific">Lacticaseibacillus saniviri JCM 17471 = DSM 24301</name>
    <dbReference type="NCBI Taxonomy" id="1293598"/>
    <lineage>
        <taxon>Bacteria</taxon>
        <taxon>Bacillati</taxon>
        <taxon>Bacillota</taxon>
        <taxon>Bacilli</taxon>
        <taxon>Lactobacillales</taxon>
        <taxon>Lactobacillaceae</taxon>
        <taxon>Lacticaseibacillus</taxon>
    </lineage>
</organism>
<sequence>MMKRIIGVIVLILVAVGGYFGYRYWADTYQSTKAYAVVQQQVPEKTKAKDDDGKLATDGHDRQLYQYEYHFDWVTTSGKTISNTFYLLGVNPTPLKPGSYVTGEVSNKRVNQGPNAVSESDVPKDVLAKLN</sequence>
<evidence type="ECO:0008006" key="4">
    <source>
        <dbReference type="Google" id="ProtNLM"/>
    </source>
</evidence>
<reference evidence="2 3" key="1">
    <citation type="journal article" date="2015" name="Genome Announc.">
        <title>Expanding the biotechnology potential of lactobacilli through comparative genomics of 213 strains and associated genera.</title>
        <authorList>
            <person name="Sun Z."/>
            <person name="Harris H.M."/>
            <person name="McCann A."/>
            <person name="Guo C."/>
            <person name="Argimon S."/>
            <person name="Zhang W."/>
            <person name="Yang X."/>
            <person name="Jeffery I.B."/>
            <person name="Cooney J.C."/>
            <person name="Kagawa T.F."/>
            <person name="Liu W."/>
            <person name="Song Y."/>
            <person name="Salvetti E."/>
            <person name="Wrobel A."/>
            <person name="Rasinkangas P."/>
            <person name="Parkhill J."/>
            <person name="Rea M.C."/>
            <person name="O'Sullivan O."/>
            <person name="Ritari J."/>
            <person name="Douillard F.P."/>
            <person name="Paul Ross R."/>
            <person name="Yang R."/>
            <person name="Briner A.E."/>
            <person name="Felis G.E."/>
            <person name="de Vos W.M."/>
            <person name="Barrangou R."/>
            <person name="Klaenhammer T.R."/>
            <person name="Caufield P.W."/>
            <person name="Cui Y."/>
            <person name="Zhang H."/>
            <person name="O'Toole P.W."/>
        </authorList>
    </citation>
    <scope>NUCLEOTIDE SEQUENCE [LARGE SCALE GENOMIC DNA]</scope>
    <source>
        <strain evidence="2 3">DSM 24301</strain>
    </source>
</reference>
<dbReference type="Pfam" id="PF06486">
    <property type="entry name" value="DUF1093"/>
    <property type="match status" value="1"/>
</dbReference>
<dbReference type="Gene3D" id="2.40.50.480">
    <property type="match status" value="1"/>
</dbReference>
<evidence type="ECO:0000313" key="3">
    <source>
        <dbReference type="Proteomes" id="UP000050969"/>
    </source>
</evidence>
<dbReference type="AlphaFoldDB" id="A0A0R2MUK9"/>
<keyword evidence="3" id="KW-1185">Reference proteome</keyword>
<dbReference type="RefSeq" id="WP_054776969.1">
    <property type="nucleotide sequence ID" value="NZ_BBBX01000006.1"/>
</dbReference>
<evidence type="ECO:0000313" key="2">
    <source>
        <dbReference type="EMBL" id="KRO17201.1"/>
    </source>
</evidence>
<accession>A0A0R2MUK9</accession>
<gene>
    <name evidence="2" type="ORF">IV56_GL000528</name>
</gene>
<feature type="compositionally biased region" description="Basic and acidic residues" evidence="1">
    <location>
        <begin position="121"/>
        <end position="131"/>
    </location>
</feature>
<dbReference type="OrthoDB" id="2146259at2"/>
<dbReference type="InterPro" id="IPR006542">
    <property type="entry name" value="DUF1093"/>
</dbReference>
<protein>
    <recommendedName>
        <fullName evidence="4">DUF1093 domain-containing protein</fullName>
    </recommendedName>
</protein>
<proteinExistence type="predicted"/>
<name>A0A0R2MUK9_9LACO</name>
<dbReference type="SUPFAM" id="SSF159121">
    <property type="entry name" value="BC4932-like"/>
    <property type="match status" value="1"/>
</dbReference>
<dbReference type="PATRIC" id="fig|1293598.4.peg.562"/>
<feature type="region of interest" description="Disordered" evidence="1">
    <location>
        <begin position="110"/>
        <end position="131"/>
    </location>
</feature>
<dbReference type="InterPro" id="IPR036166">
    <property type="entry name" value="YxeA-like_sf"/>
</dbReference>
<dbReference type="EMBL" id="JQCE01000021">
    <property type="protein sequence ID" value="KRO17201.1"/>
    <property type="molecule type" value="Genomic_DNA"/>
</dbReference>
<evidence type="ECO:0000256" key="1">
    <source>
        <dbReference type="SAM" id="MobiDB-lite"/>
    </source>
</evidence>